<dbReference type="EMBL" id="CM041534">
    <property type="protein sequence ID" value="KAI3373275.1"/>
    <property type="molecule type" value="Genomic_DNA"/>
</dbReference>
<evidence type="ECO:0000313" key="2">
    <source>
        <dbReference type="Proteomes" id="UP000831701"/>
    </source>
</evidence>
<accession>A0ACB8WZR4</accession>
<gene>
    <name evidence="1" type="ORF">L3Q82_006577</name>
</gene>
<dbReference type="Proteomes" id="UP000831701">
    <property type="component" value="Chromosome 4"/>
</dbReference>
<evidence type="ECO:0000313" key="1">
    <source>
        <dbReference type="EMBL" id="KAI3373275.1"/>
    </source>
</evidence>
<comment type="caution">
    <text evidence="1">The sequence shown here is derived from an EMBL/GenBank/DDBJ whole genome shotgun (WGS) entry which is preliminary data.</text>
</comment>
<proteinExistence type="predicted"/>
<organism evidence="1 2">
    <name type="scientific">Scortum barcoo</name>
    <name type="common">barcoo grunter</name>
    <dbReference type="NCBI Taxonomy" id="214431"/>
    <lineage>
        <taxon>Eukaryota</taxon>
        <taxon>Metazoa</taxon>
        <taxon>Chordata</taxon>
        <taxon>Craniata</taxon>
        <taxon>Vertebrata</taxon>
        <taxon>Euteleostomi</taxon>
        <taxon>Actinopterygii</taxon>
        <taxon>Neopterygii</taxon>
        <taxon>Teleostei</taxon>
        <taxon>Neoteleostei</taxon>
        <taxon>Acanthomorphata</taxon>
        <taxon>Eupercaria</taxon>
        <taxon>Centrarchiformes</taxon>
        <taxon>Terapontoidei</taxon>
        <taxon>Terapontidae</taxon>
        <taxon>Scortum</taxon>
    </lineage>
</organism>
<sequence length="128" mass="14675">MCQHLFYICSTKEKTTKDDIVVEMKTNTKNEEAVLLKAVNGDKKGPNEQHCSSEESTCGPAGKCLVNAIHDNGTEWRQRQDREDGTAWSDYVAMCAVEGMETNSRRMFLAVSRLFWAIIRAFWMSWME</sequence>
<keyword evidence="2" id="KW-1185">Reference proteome</keyword>
<name>A0ACB8WZR4_9TELE</name>
<reference evidence="1" key="1">
    <citation type="submission" date="2022-04" db="EMBL/GenBank/DDBJ databases">
        <title>Jade perch genome.</title>
        <authorList>
            <person name="Chao B."/>
        </authorList>
    </citation>
    <scope>NUCLEOTIDE SEQUENCE</scope>
    <source>
        <strain evidence="1">CB-2022</strain>
    </source>
</reference>
<protein>
    <submittedName>
        <fullName evidence="1">Uncharacterized protein</fullName>
    </submittedName>
</protein>